<accession>A0A7J6SN70</accession>
<evidence type="ECO:0000313" key="1">
    <source>
        <dbReference type="EMBL" id="KAF4734177.1"/>
    </source>
</evidence>
<dbReference type="AlphaFoldDB" id="A0A7J6SN70"/>
<name>A0A7J6SN70_PEROL</name>
<keyword evidence="2" id="KW-1185">Reference proteome</keyword>
<dbReference type="Proteomes" id="UP000553632">
    <property type="component" value="Unassembled WGS sequence"/>
</dbReference>
<gene>
    <name evidence="1" type="ORF">FOZ63_022401</name>
</gene>
<organism evidence="1 2">
    <name type="scientific">Perkinsus olseni</name>
    <name type="common">Perkinsus atlanticus</name>
    <dbReference type="NCBI Taxonomy" id="32597"/>
    <lineage>
        <taxon>Eukaryota</taxon>
        <taxon>Sar</taxon>
        <taxon>Alveolata</taxon>
        <taxon>Perkinsozoa</taxon>
        <taxon>Perkinsea</taxon>
        <taxon>Perkinsida</taxon>
        <taxon>Perkinsidae</taxon>
        <taxon>Perkinsus</taxon>
    </lineage>
</organism>
<feature type="non-terminal residue" evidence="1">
    <location>
        <position position="105"/>
    </location>
</feature>
<dbReference type="EMBL" id="JABANO010017033">
    <property type="protein sequence ID" value="KAF4734177.1"/>
    <property type="molecule type" value="Genomic_DNA"/>
</dbReference>
<sequence length="105" mass="11141">AVGIVSTILTSSRQAQTAADVLAKRACRRWLDQGGGVVIDDITVIVSCLLSTLYGGIHASMPARRQVVASQNDLDCYPFLGPLTAMPAVHDAKKKLMASQGFTPQ</sequence>
<comment type="caution">
    <text evidence="1">The sequence shown here is derived from an EMBL/GenBank/DDBJ whole genome shotgun (WGS) entry which is preliminary data.</text>
</comment>
<reference evidence="1 2" key="1">
    <citation type="submission" date="2020-04" db="EMBL/GenBank/DDBJ databases">
        <title>Perkinsus olseni comparative genomics.</title>
        <authorList>
            <person name="Bogema D.R."/>
        </authorList>
    </citation>
    <scope>NUCLEOTIDE SEQUENCE [LARGE SCALE GENOMIC DNA]</scope>
    <source>
        <strain evidence="1 2">ATCC PRA-207</strain>
    </source>
</reference>
<feature type="non-terminal residue" evidence="1">
    <location>
        <position position="1"/>
    </location>
</feature>
<evidence type="ECO:0000313" key="2">
    <source>
        <dbReference type="Proteomes" id="UP000553632"/>
    </source>
</evidence>
<proteinExistence type="predicted"/>
<protein>
    <submittedName>
        <fullName evidence="1">Uncharacterized protein</fullName>
    </submittedName>
</protein>